<comment type="function">
    <text evidence="10 11">Phosphorylation of dTMP to form dTDP in both de novo and salvage pathways of dTTP synthesis.</text>
</comment>
<evidence type="ECO:0000256" key="2">
    <source>
        <dbReference type="ARBA" id="ARBA00012980"/>
    </source>
</evidence>
<dbReference type="OrthoDB" id="9774907at2"/>
<dbReference type="GO" id="GO:0005524">
    <property type="term" value="F:ATP binding"/>
    <property type="evidence" value="ECO:0007669"/>
    <property type="project" value="UniProtKB-UniRule"/>
</dbReference>
<comment type="similarity">
    <text evidence="1 11">Belongs to the thymidylate kinase family.</text>
</comment>
<protein>
    <recommendedName>
        <fullName evidence="3 11">Thymidylate kinase</fullName>
        <ecNumber evidence="2 11">2.7.4.9</ecNumber>
    </recommendedName>
    <alternativeName>
        <fullName evidence="11">dTMP kinase</fullName>
    </alternativeName>
</protein>
<dbReference type="GO" id="GO:0006227">
    <property type="term" value="P:dUDP biosynthetic process"/>
    <property type="evidence" value="ECO:0007669"/>
    <property type="project" value="TreeGrafter"/>
</dbReference>
<sequence>MRGLFITFEGGEGAGKTTVLKIVKEKLEEEGYEVVSTREPGGSVIAEKVREVILDPEHTEMDARTEALLYAAARRQHLVETVIPQLELGNIVLCDRFIDSSLVYQGVGRQIGVDEVLQLNLFATEGMMPHMTLYFDVTPEVGLARINKHSGREFNRLDQESMAFHEQVRKAYLALQKKEPKRIHTIDASEEIEEVVQKTLQEIEHFLEKEA</sequence>
<comment type="catalytic activity">
    <reaction evidence="9 11">
        <text>dTMP + ATP = dTDP + ADP</text>
        <dbReference type="Rhea" id="RHEA:13517"/>
        <dbReference type="ChEBI" id="CHEBI:30616"/>
        <dbReference type="ChEBI" id="CHEBI:58369"/>
        <dbReference type="ChEBI" id="CHEBI:63528"/>
        <dbReference type="ChEBI" id="CHEBI:456216"/>
        <dbReference type="EC" id="2.7.4.9"/>
    </reaction>
</comment>
<dbReference type="RefSeq" id="WP_110938065.1">
    <property type="nucleotide sequence ID" value="NZ_KZ614147.1"/>
</dbReference>
<feature type="domain" description="Thymidylate kinase-like" evidence="12">
    <location>
        <begin position="8"/>
        <end position="198"/>
    </location>
</feature>
<evidence type="ECO:0000256" key="6">
    <source>
        <dbReference type="ARBA" id="ARBA00022741"/>
    </source>
</evidence>
<dbReference type="InterPro" id="IPR018095">
    <property type="entry name" value="Thymidylate_kin_CS"/>
</dbReference>
<dbReference type="InterPro" id="IPR039430">
    <property type="entry name" value="Thymidylate_kin-like_dom"/>
</dbReference>
<evidence type="ECO:0000256" key="11">
    <source>
        <dbReference type="HAMAP-Rule" id="MF_00165"/>
    </source>
</evidence>
<evidence type="ECO:0000313" key="14">
    <source>
        <dbReference type="Proteomes" id="UP000281498"/>
    </source>
</evidence>
<dbReference type="GO" id="GO:0006235">
    <property type="term" value="P:dTTP biosynthetic process"/>
    <property type="evidence" value="ECO:0007669"/>
    <property type="project" value="UniProtKB-UniRule"/>
</dbReference>
<reference evidence="13 14" key="1">
    <citation type="submission" date="2017-10" db="EMBL/GenBank/DDBJ databases">
        <title>Bacillus sp. nov., a halophilic bacterium isolated from a Keqin Lake.</title>
        <authorList>
            <person name="Wang H."/>
        </authorList>
    </citation>
    <scope>NUCLEOTIDE SEQUENCE [LARGE SCALE GENOMIC DNA]</scope>
    <source>
        <strain evidence="13 14">KCTC 13187</strain>
    </source>
</reference>
<dbReference type="HAMAP" id="MF_00165">
    <property type="entry name" value="Thymidylate_kinase"/>
    <property type="match status" value="1"/>
</dbReference>
<dbReference type="InterPro" id="IPR018094">
    <property type="entry name" value="Thymidylate_kinase"/>
</dbReference>
<evidence type="ECO:0000256" key="8">
    <source>
        <dbReference type="ARBA" id="ARBA00022840"/>
    </source>
</evidence>
<organism evidence="13 14">
    <name type="scientific">Salipaludibacillus neizhouensis</name>
    <dbReference type="NCBI Taxonomy" id="885475"/>
    <lineage>
        <taxon>Bacteria</taxon>
        <taxon>Bacillati</taxon>
        <taxon>Bacillota</taxon>
        <taxon>Bacilli</taxon>
        <taxon>Bacillales</taxon>
        <taxon>Bacillaceae</taxon>
    </lineage>
</organism>
<evidence type="ECO:0000256" key="7">
    <source>
        <dbReference type="ARBA" id="ARBA00022777"/>
    </source>
</evidence>
<keyword evidence="6 11" id="KW-0547">Nucleotide-binding</keyword>
<comment type="caution">
    <text evidence="13">The sequence shown here is derived from an EMBL/GenBank/DDBJ whole genome shotgun (WGS) entry which is preliminary data.</text>
</comment>
<dbReference type="InterPro" id="IPR027417">
    <property type="entry name" value="P-loop_NTPase"/>
</dbReference>
<accession>A0A3A9K4F4</accession>
<dbReference type="Pfam" id="PF02223">
    <property type="entry name" value="Thymidylate_kin"/>
    <property type="match status" value="1"/>
</dbReference>
<keyword evidence="5 11" id="KW-0545">Nucleotide biosynthesis</keyword>
<dbReference type="GO" id="GO:0004798">
    <property type="term" value="F:dTMP kinase activity"/>
    <property type="evidence" value="ECO:0007669"/>
    <property type="project" value="UniProtKB-UniRule"/>
</dbReference>
<evidence type="ECO:0000256" key="1">
    <source>
        <dbReference type="ARBA" id="ARBA00009776"/>
    </source>
</evidence>
<dbReference type="EMBL" id="PDOE01000020">
    <property type="protein sequence ID" value="RKL65191.1"/>
    <property type="molecule type" value="Genomic_DNA"/>
</dbReference>
<gene>
    <name evidence="11" type="primary">tmk</name>
    <name evidence="13" type="ORF">CR203_21730</name>
</gene>
<evidence type="ECO:0000313" key="13">
    <source>
        <dbReference type="EMBL" id="RKL65191.1"/>
    </source>
</evidence>
<dbReference type="EC" id="2.7.4.9" evidence="2 11"/>
<proteinExistence type="inferred from homology"/>
<name>A0A3A9K4F4_9BACI</name>
<dbReference type="PROSITE" id="PS01331">
    <property type="entry name" value="THYMIDYLATE_KINASE"/>
    <property type="match status" value="1"/>
</dbReference>
<evidence type="ECO:0000256" key="3">
    <source>
        <dbReference type="ARBA" id="ARBA00017144"/>
    </source>
</evidence>
<keyword evidence="8 11" id="KW-0067">ATP-binding</keyword>
<dbReference type="PANTHER" id="PTHR10344">
    <property type="entry name" value="THYMIDYLATE KINASE"/>
    <property type="match status" value="1"/>
</dbReference>
<dbReference type="Proteomes" id="UP000281498">
    <property type="component" value="Unassembled WGS sequence"/>
</dbReference>
<evidence type="ECO:0000259" key="12">
    <source>
        <dbReference type="Pfam" id="PF02223"/>
    </source>
</evidence>
<dbReference type="GO" id="GO:0006233">
    <property type="term" value="P:dTDP biosynthetic process"/>
    <property type="evidence" value="ECO:0007669"/>
    <property type="project" value="InterPro"/>
</dbReference>
<dbReference type="Gene3D" id="3.40.50.300">
    <property type="entry name" value="P-loop containing nucleotide triphosphate hydrolases"/>
    <property type="match status" value="1"/>
</dbReference>
<dbReference type="AlphaFoldDB" id="A0A3A9K4F4"/>
<keyword evidence="4 11" id="KW-0808">Transferase</keyword>
<evidence type="ECO:0000256" key="4">
    <source>
        <dbReference type="ARBA" id="ARBA00022679"/>
    </source>
</evidence>
<dbReference type="CDD" id="cd01672">
    <property type="entry name" value="TMPK"/>
    <property type="match status" value="1"/>
</dbReference>
<evidence type="ECO:0000256" key="10">
    <source>
        <dbReference type="ARBA" id="ARBA00057735"/>
    </source>
</evidence>
<keyword evidence="7 11" id="KW-0418">Kinase</keyword>
<dbReference type="GO" id="GO:0005829">
    <property type="term" value="C:cytosol"/>
    <property type="evidence" value="ECO:0007669"/>
    <property type="project" value="TreeGrafter"/>
</dbReference>
<dbReference type="NCBIfam" id="TIGR00041">
    <property type="entry name" value="DTMP_kinase"/>
    <property type="match status" value="1"/>
</dbReference>
<dbReference type="SUPFAM" id="SSF52540">
    <property type="entry name" value="P-loop containing nucleoside triphosphate hydrolases"/>
    <property type="match status" value="1"/>
</dbReference>
<dbReference type="FunFam" id="3.40.50.300:FF:000225">
    <property type="entry name" value="Thymidylate kinase"/>
    <property type="match status" value="1"/>
</dbReference>
<evidence type="ECO:0000256" key="5">
    <source>
        <dbReference type="ARBA" id="ARBA00022727"/>
    </source>
</evidence>
<keyword evidence="14" id="KW-1185">Reference proteome</keyword>
<feature type="binding site" evidence="11">
    <location>
        <begin position="10"/>
        <end position="17"/>
    </location>
    <ligand>
        <name>ATP</name>
        <dbReference type="ChEBI" id="CHEBI:30616"/>
    </ligand>
</feature>
<evidence type="ECO:0000256" key="9">
    <source>
        <dbReference type="ARBA" id="ARBA00048743"/>
    </source>
</evidence>
<dbReference type="PANTHER" id="PTHR10344:SF4">
    <property type="entry name" value="UMP-CMP KINASE 2, MITOCHONDRIAL"/>
    <property type="match status" value="1"/>
</dbReference>